<dbReference type="Proteomes" id="UP000478052">
    <property type="component" value="Unassembled WGS sequence"/>
</dbReference>
<accession>A0A6G0VPG4</accession>
<sequence>MVYSIVIFKKENSVSAVPSCWYDAVLGKCAWPKSSVYTSANINKLISRQFPYNTVEFDLFEARELKRNIESLTEAQSKVKVATITSDISEHENSSRKKRIIKRAREAVSSNNSFKKIKEKAIELDLPQYRSPSKSSASDFG</sequence>
<evidence type="ECO:0000313" key="1">
    <source>
        <dbReference type="EMBL" id="KAF0699892.1"/>
    </source>
</evidence>
<gene>
    <name evidence="1" type="ORF">FWK35_00034871</name>
</gene>
<evidence type="ECO:0008006" key="3">
    <source>
        <dbReference type="Google" id="ProtNLM"/>
    </source>
</evidence>
<feature type="non-terminal residue" evidence="1">
    <location>
        <position position="141"/>
    </location>
</feature>
<dbReference type="EMBL" id="VUJU01014838">
    <property type="protein sequence ID" value="KAF0699892.1"/>
    <property type="molecule type" value="Genomic_DNA"/>
</dbReference>
<name>A0A6G0VPG4_APHCR</name>
<proteinExistence type="predicted"/>
<protein>
    <recommendedName>
        <fullName evidence="3">DUF4806 domain-containing protein</fullName>
    </recommendedName>
</protein>
<comment type="caution">
    <text evidence="1">The sequence shown here is derived from an EMBL/GenBank/DDBJ whole genome shotgun (WGS) entry which is preliminary data.</text>
</comment>
<organism evidence="1 2">
    <name type="scientific">Aphis craccivora</name>
    <name type="common">Cowpea aphid</name>
    <dbReference type="NCBI Taxonomy" id="307492"/>
    <lineage>
        <taxon>Eukaryota</taxon>
        <taxon>Metazoa</taxon>
        <taxon>Ecdysozoa</taxon>
        <taxon>Arthropoda</taxon>
        <taxon>Hexapoda</taxon>
        <taxon>Insecta</taxon>
        <taxon>Pterygota</taxon>
        <taxon>Neoptera</taxon>
        <taxon>Paraneoptera</taxon>
        <taxon>Hemiptera</taxon>
        <taxon>Sternorrhyncha</taxon>
        <taxon>Aphidomorpha</taxon>
        <taxon>Aphidoidea</taxon>
        <taxon>Aphididae</taxon>
        <taxon>Aphidini</taxon>
        <taxon>Aphis</taxon>
        <taxon>Aphis</taxon>
    </lineage>
</organism>
<reference evidence="1 2" key="1">
    <citation type="submission" date="2019-08" db="EMBL/GenBank/DDBJ databases">
        <title>Whole genome of Aphis craccivora.</title>
        <authorList>
            <person name="Voronova N.V."/>
            <person name="Shulinski R.S."/>
            <person name="Bandarenka Y.V."/>
            <person name="Zhorov D.G."/>
            <person name="Warner D."/>
        </authorList>
    </citation>
    <scope>NUCLEOTIDE SEQUENCE [LARGE SCALE GENOMIC DNA]</scope>
    <source>
        <strain evidence="1">180601</strain>
        <tissue evidence="1">Whole Body</tissue>
    </source>
</reference>
<evidence type="ECO:0000313" key="2">
    <source>
        <dbReference type="Proteomes" id="UP000478052"/>
    </source>
</evidence>
<keyword evidence="2" id="KW-1185">Reference proteome</keyword>
<dbReference type="AlphaFoldDB" id="A0A6G0VPG4"/>